<keyword evidence="2" id="KW-1185">Reference proteome</keyword>
<evidence type="ECO:0000313" key="2">
    <source>
        <dbReference type="Proteomes" id="UP001175228"/>
    </source>
</evidence>
<reference evidence="1" key="1">
    <citation type="submission" date="2023-06" db="EMBL/GenBank/DDBJ databases">
        <authorList>
            <consortium name="Lawrence Berkeley National Laboratory"/>
            <person name="Ahrendt S."/>
            <person name="Sahu N."/>
            <person name="Indic B."/>
            <person name="Wong-Bajracharya J."/>
            <person name="Merenyi Z."/>
            <person name="Ke H.-M."/>
            <person name="Monk M."/>
            <person name="Kocsube S."/>
            <person name="Drula E."/>
            <person name="Lipzen A."/>
            <person name="Balint B."/>
            <person name="Henrissat B."/>
            <person name="Andreopoulos B."/>
            <person name="Martin F.M."/>
            <person name="Harder C.B."/>
            <person name="Rigling D."/>
            <person name="Ford K.L."/>
            <person name="Foster G.D."/>
            <person name="Pangilinan J."/>
            <person name="Papanicolaou A."/>
            <person name="Barry K."/>
            <person name="LaButti K."/>
            <person name="Viragh M."/>
            <person name="Koriabine M."/>
            <person name="Yan M."/>
            <person name="Riley R."/>
            <person name="Champramary S."/>
            <person name="Plett K.L."/>
            <person name="Tsai I.J."/>
            <person name="Slot J."/>
            <person name="Sipos G."/>
            <person name="Plett J."/>
            <person name="Nagy L.G."/>
            <person name="Grigoriev I.V."/>
        </authorList>
    </citation>
    <scope>NUCLEOTIDE SEQUENCE</scope>
    <source>
        <strain evidence="1">HWK02</strain>
    </source>
</reference>
<dbReference type="Proteomes" id="UP001175228">
    <property type="component" value="Unassembled WGS sequence"/>
</dbReference>
<proteinExistence type="predicted"/>
<accession>A0AA39UL40</accession>
<sequence>MSGETTCATHCQAFILPSSLHFALHFVYTKFSISTMTSTNTIQAPSAINIIPDELLLEIFAVGTLDTGGTNFPFLIAAVCHYWPSLAINDSSLWTHLTITPKMEVPSLSSDCPSDPCEIFPRAALILNHSMNRDINFKLLPYWGRSDSFMDSHFTVLSSLLTEHTHWIQLFTVTTNWCEITWLCKELAFLHMPQLQKWNIHNNRNLMHYHDWYNEQHPRPIEAILALAYPLTLESEPVPIQELKCSSTHLYPALRDVTLCGIPTAWLQFSASYLRKLVLEDYPLENKLLMQALHGILSNSKDTLETLNLTCALVVEGGLHNTSTFDFLALHKLMLQGPTKERDNWEIFNDMVKYLPLEQLDDLMLCNIRFHSFSRDRFPTPNHNLMRNVSIPEDTLPLLLQFICRLVHVHNLVLDHCCTMLLPYMNYANGGSINMPGLKMLKLNHPTENTYIGILPFLWERVELWTVDGEYIALVIEDMELVGLFNRGDNTKKYSKIAKHTTWISYCNRFP</sequence>
<evidence type="ECO:0000313" key="1">
    <source>
        <dbReference type="EMBL" id="KAK0493797.1"/>
    </source>
</evidence>
<gene>
    <name evidence="1" type="ORF">EDD18DRAFT_1107776</name>
</gene>
<organism evidence="1 2">
    <name type="scientific">Armillaria luteobubalina</name>
    <dbReference type="NCBI Taxonomy" id="153913"/>
    <lineage>
        <taxon>Eukaryota</taxon>
        <taxon>Fungi</taxon>
        <taxon>Dikarya</taxon>
        <taxon>Basidiomycota</taxon>
        <taxon>Agaricomycotina</taxon>
        <taxon>Agaricomycetes</taxon>
        <taxon>Agaricomycetidae</taxon>
        <taxon>Agaricales</taxon>
        <taxon>Marasmiineae</taxon>
        <taxon>Physalacriaceae</taxon>
        <taxon>Armillaria</taxon>
    </lineage>
</organism>
<comment type="caution">
    <text evidence="1">The sequence shown here is derived from an EMBL/GenBank/DDBJ whole genome shotgun (WGS) entry which is preliminary data.</text>
</comment>
<dbReference type="AlphaFoldDB" id="A0AA39UL40"/>
<evidence type="ECO:0008006" key="3">
    <source>
        <dbReference type="Google" id="ProtNLM"/>
    </source>
</evidence>
<protein>
    <recommendedName>
        <fullName evidence="3">F-box domain-containing protein</fullName>
    </recommendedName>
</protein>
<name>A0AA39UL40_9AGAR</name>
<dbReference type="EMBL" id="JAUEPU010000023">
    <property type="protein sequence ID" value="KAK0493797.1"/>
    <property type="molecule type" value="Genomic_DNA"/>
</dbReference>